<feature type="region of interest" description="Disordered" evidence="1">
    <location>
        <begin position="127"/>
        <end position="166"/>
    </location>
</feature>
<dbReference type="AlphaFoldDB" id="A4S1Q1"/>
<evidence type="ECO:0000313" key="3">
    <source>
        <dbReference type="Proteomes" id="UP000001568"/>
    </source>
</evidence>
<dbReference type="GeneID" id="5003187"/>
<feature type="region of interest" description="Disordered" evidence="1">
    <location>
        <begin position="55"/>
        <end position="78"/>
    </location>
</feature>
<gene>
    <name evidence="2" type="ORF">OSTLU_33181</name>
</gene>
<evidence type="ECO:0000313" key="2">
    <source>
        <dbReference type="EMBL" id="ABO97699.1"/>
    </source>
</evidence>
<dbReference type="Proteomes" id="UP000001568">
    <property type="component" value="Chromosome 8"/>
</dbReference>
<feature type="compositionally biased region" description="Basic residues" evidence="1">
    <location>
        <begin position="148"/>
        <end position="166"/>
    </location>
</feature>
<protein>
    <submittedName>
        <fullName evidence="2">Uncharacterized protein</fullName>
    </submittedName>
</protein>
<name>A4S1Q1_OSTLU</name>
<evidence type="ECO:0000256" key="1">
    <source>
        <dbReference type="SAM" id="MobiDB-lite"/>
    </source>
</evidence>
<organism evidence="2 3">
    <name type="scientific">Ostreococcus lucimarinus (strain CCE9901)</name>
    <dbReference type="NCBI Taxonomy" id="436017"/>
    <lineage>
        <taxon>Eukaryota</taxon>
        <taxon>Viridiplantae</taxon>
        <taxon>Chlorophyta</taxon>
        <taxon>Mamiellophyceae</taxon>
        <taxon>Mamiellales</taxon>
        <taxon>Bathycoccaceae</taxon>
        <taxon>Ostreococcus</taxon>
    </lineage>
</organism>
<proteinExistence type="predicted"/>
<dbReference type="OrthoDB" id="10645621at2759"/>
<feature type="compositionally biased region" description="Basic and acidic residues" evidence="1">
    <location>
        <begin position="127"/>
        <end position="143"/>
    </location>
</feature>
<sequence>MVCPKGTRTKGLTKKYAHNARVAALKKRARTEAHRRKAAFVEAALERLAARDAAEGREGARASDAGGTPTVVGVMPARETARRATIDAEAYREATRAASSAAAVASTSGGLIGKLAFDGASDVALETRAKGGGEREGEGREPRIGTAARKKKKKNKKLNARKARRC</sequence>
<accession>A4S1Q1</accession>
<dbReference type="KEGG" id="olu:OSTLU_33181"/>
<reference evidence="2 3" key="1">
    <citation type="journal article" date="2007" name="Proc. Natl. Acad. Sci. U.S.A.">
        <title>The tiny eukaryote Ostreococcus provides genomic insights into the paradox of plankton speciation.</title>
        <authorList>
            <person name="Palenik B."/>
            <person name="Grimwood J."/>
            <person name="Aerts A."/>
            <person name="Rouze P."/>
            <person name="Salamov A."/>
            <person name="Putnam N."/>
            <person name="Dupont C."/>
            <person name="Jorgensen R."/>
            <person name="Derelle E."/>
            <person name="Rombauts S."/>
            <person name="Zhou K."/>
            <person name="Otillar R."/>
            <person name="Merchant S.S."/>
            <person name="Podell S."/>
            <person name="Gaasterland T."/>
            <person name="Napoli C."/>
            <person name="Gendler K."/>
            <person name="Manuell A."/>
            <person name="Tai V."/>
            <person name="Vallon O."/>
            <person name="Piganeau G."/>
            <person name="Jancek S."/>
            <person name="Heijde M."/>
            <person name="Jabbari K."/>
            <person name="Bowler C."/>
            <person name="Lohr M."/>
            <person name="Robbens S."/>
            <person name="Werner G."/>
            <person name="Dubchak I."/>
            <person name="Pazour G.J."/>
            <person name="Ren Q."/>
            <person name="Paulsen I."/>
            <person name="Delwiche C."/>
            <person name="Schmutz J."/>
            <person name="Rokhsar D."/>
            <person name="Van de Peer Y."/>
            <person name="Moreau H."/>
            <person name="Grigoriev I.V."/>
        </authorList>
    </citation>
    <scope>NUCLEOTIDE SEQUENCE [LARGE SCALE GENOMIC DNA]</scope>
    <source>
        <strain evidence="2 3">CCE9901</strain>
    </source>
</reference>
<dbReference type="RefSeq" id="XP_001419406.1">
    <property type="nucleotide sequence ID" value="XM_001419369.1"/>
</dbReference>
<dbReference type="Gramene" id="ABO97699">
    <property type="protein sequence ID" value="ABO97699"/>
    <property type="gene ID" value="OSTLU_33181"/>
</dbReference>
<keyword evidence="3" id="KW-1185">Reference proteome</keyword>
<dbReference type="EMBL" id="CP000588">
    <property type="protein sequence ID" value="ABO97699.1"/>
    <property type="molecule type" value="Genomic_DNA"/>
</dbReference>
<dbReference type="HOGENOM" id="CLU_1605454_0_0_1"/>